<name>A0A9R1V5Y6_LACSA</name>
<protein>
    <submittedName>
        <fullName evidence="1">Uncharacterized protein</fullName>
    </submittedName>
</protein>
<keyword evidence="2" id="KW-1185">Reference proteome</keyword>
<dbReference type="AlphaFoldDB" id="A0A9R1V5Y6"/>
<evidence type="ECO:0000313" key="1">
    <source>
        <dbReference type="EMBL" id="KAJ0198836.1"/>
    </source>
</evidence>
<dbReference type="EMBL" id="NBSK02000006">
    <property type="protein sequence ID" value="KAJ0198836.1"/>
    <property type="molecule type" value="Genomic_DNA"/>
</dbReference>
<accession>A0A9R1V5Y6</accession>
<evidence type="ECO:0000313" key="2">
    <source>
        <dbReference type="Proteomes" id="UP000235145"/>
    </source>
</evidence>
<proteinExistence type="predicted"/>
<gene>
    <name evidence="1" type="ORF">LSAT_V11C600318380</name>
</gene>
<dbReference type="Proteomes" id="UP000235145">
    <property type="component" value="Unassembled WGS sequence"/>
</dbReference>
<reference evidence="1 2" key="1">
    <citation type="journal article" date="2017" name="Nat. Commun.">
        <title>Genome assembly with in vitro proximity ligation data and whole-genome triplication in lettuce.</title>
        <authorList>
            <person name="Reyes-Chin-Wo S."/>
            <person name="Wang Z."/>
            <person name="Yang X."/>
            <person name="Kozik A."/>
            <person name="Arikit S."/>
            <person name="Song C."/>
            <person name="Xia L."/>
            <person name="Froenicke L."/>
            <person name="Lavelle D.O."/>
            <person name="Truco M.J."/>
            <person name="Xia R."/>
            <person name="Zhu S."/>
            <person name="Xu C."/>
            <person name="Xu H."/>
            <person name="Xu X."/>
            <person name="Cox K."/>
            <person name="Korf I."/>
            <person name="Meyers B.C."/>
            <person name="Michelmore R.W."/>
        </authorList>
    </citation>
    <scope>NUCLEOTIDE SEQUENCE [LARGE SCALE GENOMIC DNA]</scope>
    <source>
        <strain evidence="2">cv. Salinas</strain>
        <tissue evidence="1">Seedlings</tissue>
    </source>
</reference>
<organism evidence="1 2">
    <name type="scientific">Lactuca sativa</name>
    <name type="common">Garden lettuce</name>
    <dbReference type="NCBI Taxonomy" id="4236"/>
    <lineage>
        <taxon>Eukaryota</taxon>
        <taxon>Viridiplantae</taxon>
        <taxon>Streptophyta</taxon>
        <taxon>Embryophyta</taxon>
        <taxon>Tracheophyta</taxon>
        <taxon>Spermatophyta</taxon>
        <taxon>Magnoliopsida</taxon>
        <taxon>eudicotyledons</taxon>
        <taxon>Gunneridae</taxon>
        <taxon>Pentapetalae</taxon>
        <taxon>asterids</taxon>
        <taxon>campanulids</taxon>
        <taxon>Asterales</taxon>
        <taxon>Asteraceae</taxon>
        <taxon>Cichorioideae</taxon>
        <taxon>Cichorieae</taxon>
        <taxon>Lactucinae</taxon>
        <taxon>Lactuca</taxon>
    </lineage>
</organism>
<sequence length="173" mass="20062">MSQCLYHRHLTPATSYTSNAPPSISTKYAIDPLDVHLFRHRCLPPPLSPRFYLLSIRVALTLFCRHVQPPSGHRRYNLLAGHRPPFHSILNKPQRSNGINKSWFLLKLQHQTISAPLLDSLLVNSLSYMDAMWLEVLEQPRKYILLVSYLLNELNDQTLNMDIYMADDCFVFT</sequence>
<comment type="caution">
    <text evidence="1">The sequence shown here is derived from an EMBL/GenBank/DDBJ whole genome shotgun (WGS) entry which is preliminary data.</text>
</comment>